<proteinExistence type="predicted"/>
<evidence type="ECO:0000313" key="2">
    <source>
        <dbReference type="Proteomes" id="UP000186922"/>
    </source>
</evidence>
<dbReference type="EMBL" id="BDGG01000011">
    <property type="protein sequence ID" value="GAV04998.1"/>
    <property type="molecule type" value="Genomic_DNA"/>
</dbReference>
<comment type="caution">
    <text evidence="1">The sequence shown here is derived from an EMBL/GenBank/DDBJ whole genome shotgun (WGS) entry which is preliminary data.</text>
</comment>
<dbReference type="Proteomes" id="UP000186922">
    <property type="component" value="Unassembled WGS sequence"/>
</dbReference>
<organism evidence="1 2">
    <name type="scientific">Ramazzottius varieornatus</name>
    <name type="common">Water bear</name>
    <name type="synonym">Tardigrade</name>
    <dbReference type="NCBI Taxonomy" id="947166"/>
    <lineage>
        <taxon>Eukaryota</taxon>
        <taxon>Metazoa</taxon>
        <taxon>Ecdysozoa</taxon>
        <taxon>Tardigrada</taxon>
        <taxon>Eutardigrada</taxon>
        <taxon>Parachela</taxon>
        <taxon>Hypsibioidea</taxon>
        <taxon>Ramazzottiidae</taxon>
        <taxon>Ramazzottius</taxon>
    </lineage>
</organism>
<accession>A0A1D1VYU2</accession>
<name>A0A1D1VYU2_RAMVA</name>
<feature type="non-terminal residue" evidence="1">
    <location>
        <position position="1"/>
    </location>
</feature>
<evidence type="ECO:0000313" key="1">
    <source>
        <dbReference type="EMBL" id="GAV04998.1"/>
    </source>
</evidence>
<reference evidence="1 2" key="1">
    <citation type="journal article" date="2016" name="Nat. Commun.">
        <title>Extremotolerant tardigrade genome and improved radiotolerance of human cultured cells by tardigrade-unique protein.</title>
        <authorList>
            <person name="Hashimoto T."/>
            <person name="Horikawa D.D."/>
            <person name="Saito Y."/>
            <person name="Kuwahara H."/>
            <person name="Kozuka-Hata H."/>
            <person name="Shin-I T."/>
            <person name="Minakuchi Y."/>
            <person name="Ohishi K."/>
            <person name="Motoyama A."/>
            <person name="Aizu T."/>
            <person name="Enomoto A."/>
            <person name="Kondo K."/>
            <person name="Tanaka S."/>
            <person name="Hara Y."/>
            <person name="Koshikawa S."/>
            <person name="Sagara H."/>
            <person name="Miura T."/>
            <person name="Yokobori S."/>
            <person name="Miyagawa K."/>
            <person name="Suzuki Y."/>
            <person name="Kubo T."/>
            <person name="Oyama M."/>
            <person name="Kohara Y."/>
            <person name="Fujiyama A."/>
            <person name="Arakawa K."/>
            <person name="Katayama T."/>
            <person name="Toyoda A."/>
            <person name="Kunieda T."/>
        </authorList>
    </citation>
    <scope>NUCLEOTIDE SEQUENCE [LARGE SCALE GENOMIC DNA]</scope>
    <source>
        <strain evidence="1 2">YOKOZUNA-1</strain>
    </source>
</reference>
<gene>
    <name evidence="1" type="primary">RvY_15190-1</name>
    <name evidence="1" type="synonym">RvY_15190.1</name>
    <name evidence="1" type="ORF">RvY_15190</name>
</gene>
<keyword evidence="2" id="KW-1185">Reference proteome</keyword>
<feature type="non-terminal residue" evidence="1">
    <location>
        <position position="150"/>
    </location>
</feature>
<dbReference type="AlphaFoldDB" id="A0A1D1VYU2"/>
<sequence length="150" mass="17213">LTLLHEHHFNYKQEEVRAHCHTNDEYFFMQETSIMSSTLQPNTRTQSSMTDWQYGHVAISGLSTISCMQRAQDFVCPQGTMTTIGLFVQHTTHSTSGRLRTFSRGRSRPRAATRCRSFSFCIIWTSKSSISCCIWIWLCCSVRSSLIKAC</sequence>
<protein>
    <submittedName>
        <fullName evidence="1">Uncharacterized protein</fullName>
    </submittedName>
</protein>